<dbReference type="PANTHER" id="PTHR33619:SF3">
    <property type="entry name" value="POLYSACCHARIDE EXPORT PROTEIN GFCE-RELATED"/>
    <property type="match status" value="1"/>
</dbReference>
<dbReference type="Gene3D" id="3.10.560.10">
    <property type="entry name" value="Outer membrane lipoprotein wza domain like"/>
    <property type="match status" value="1"/>
</dbReference>
<name>A0ABW3IFH4_9FLAO</name>
<evidence type="ECO:0000313" key="5">
    <source>
        <dbReference type="EMBL" id="MFD0976367.1"/>
    </source>
</evidence>
<keyword evidence="2" id="KW-0472">Membrane</keyword>
<keyword evidence="2" id="KW-1133">Transmembrane helix</keyword>
<evidence type="ECO:0000256" key="1">
    <source>
        <dbReference type="ARBA" id="ARBA00022729"/>
    </source>
</evidence>
<evidence type="ECO:0000256" key="2">
    <source>
        <dbReference type="SAM" id="Phobius"/>
    </source>
</evidence>
<proteinExistence type="predicted"/>
<comment type="caution">
    <text evidence="5">The sequence shown here is derived from an EMBL/GenBank/DDBJ whole genome shotgun (WGS) entry which is preliminary data.</text>
</comment>
<dbReference type="Pfam" id="PF10531">
    <property type="entry name" value="SLBB"/>
    <property type="match status" value="1"/>
</dbReference>
<reference evidence="6" key="1">
    <citation type="journal article" date="2019" name="Int. J. Syst. Evol. Microbiol.">
        <title>The Global Catalogue of Microorganisms (GCM) 10K type strain sequencing project: providing services to taxonomists for standard genome sequencing and annotation.</title>
        <authorList>
            <consortium name="The Broad Institute Genomics Platform"/>
            <consortium name="The Broad Institute Genome Sequencing Center for Infectious Disease"/>
            <person name="Wu L."/>
            <person name="Ma J."/>
        </authorList>
    </citation>
    <scope>NUCLEOTIDE SEQUENCE [LARGE SCALE GENOMIC DNA]</scope>
    <source>
        <strain evidence="6">CCUG 60898</strain>
    </source>
</reference>
<accession>A0ABW3IFH4</accession>
<dbReference type="PANTHER" id="PTHR33619">
    <property type="entry name" value="POLYSACCHARIDE EXPORT PROTEIN GFCE-RELATED"/>
    <property type="match status" value="1"/>
</dbReference>
<dbReference type="Pfam" id="PF02563">
    <property type="entry name" value="Poly_export"/>
    <property type="match status" value="1"/>
</dbReference>
<keyword evidence="1" id="KW-0732">Signal</keyword>
<dbReference type="PROSITE" id="PS51257">
    <property type="entry name" value="PROKAR_LIPOPROTEIN"/>
    <property type="match status" value="1"/>
</dbReference>
<gene>
    <name evidence="5" type="ORF">ACFQ1G_06150</name>
</gene>
<evidence type="ECO:0000259" key="4">
    <source>
        <dbReference type="Pfam" id="PF10531"/>
    </source>
</evidence>
<feature type="domain" description="Polysaccharide export protein N-terminal" evidence="3">
    <location>
        <begin position="43"/>
        <end position="143"/>
    </location>
</feature>
<dbReference type="InterPro" id="IPR003715">
    <property type="entry name" value="Poly_export_N"/>
</dbReference>
<keyword evidence="2" id="KW-0812">Transmembrane</keyword>
<dbReference type="Proteomes" id="UP001597100">
    <property type="component" value="Unassembled WGS sequence"/>
</dbReference>
<dbReference type="InterPro" id="IPR019554">
    <property type="entry name" value="Soluble_ligand-bd"/>
</dbReference>
<dbReference type="RefSeq" id="WP_380737632.1">
    <property type="nucleotide sequence ID" value="NZ_JBHTJP010000032.1"/>
</dbReference>
<dbReference type="InterPro" id="IPR049712">
    <property type="entry name" value="Poly_export"/>
</dbReference>
<feature type="transmembrane region" description="Helical" evidence="2">
    <location>
        <begin position="242"/>
        <end position="260"/>
    </location>
</feature>
<dbReference type="EMBL" id="JBHTJP010000032">
    <property type="protein sequence ID" value="MFD0976367.1"/>
    <property type="molecule type" value="Genomic_DNA"/>
</dbReference>
<feature type="domain" description="Soluble ligand binding" evidence="4">
    <location>
        <begin position="148"/>
        <end position="193"/>
    </location>
</feature>
<sequence>MKKNHFSPLLLGILSILLTTSCVSRKKIAYFQNMEELEMHADAAEADLKIKTNDLLTITVSAANMEAVQPFNLPITAAPRIGDPGSVSGNMQLQSYLVDSDGNIEFPVLGTVHVAGLTRQGLVEKLKKEISVYVQDPIVNIKLINFQVTILGEVNRPGTYTVPDERLSLTKALGLAGDLTIYGRRDNVMILRETGDTKEYKTVDLTTSDFLNSPYYYLQQNDVVYVEPNSAQMQGASYNRNASVYISIASVLISLIIVIIR</sequence>
<evidence type="ECO:0000259" key="3">
    <source>
        <dbReference type="Pfam" id="PF02563"/>
    </source>
</evidence>
<protein>
    <submittedName>
        <fullName evidence="5">Polysaccharide biosynthesis/export family protein</fullName>
    </submittedName>
</protein>
<organism evidence="5 6">
    <name type="scientific">Salinimicrobium gaetbulicola</name>
    <dbReference type="NCBI Taxonomy" id="999702"/>
    <lineage>
        <taxon>Bacteria</taxon>
        <taxon>Pseudomonadati</taxon>
        <taxon>Bacteroidota</taxon>
        <taxon>Flavobacteriia</taxon>
        <taxon>Flavobacteriales</taxon>
        <taxon>Flavobacteriaceae</taxon>
        <taxon>Salinimicrobium</taxon>
    </lineage>
</organism>
<keyword evidence="6" id="KW-1185">Reference proteome</keyword>
<evidence type="ECO:0000313" key="6">
    <source>
        <dbReference type="Proteomes" id="UP001597100"/>
    </source>
</evidence>